<reference evidence="1 2" key="1">
    <citation type="submission" date="2022-05" db="EMBL/GenBank/DDBJ databases">
        <title>Diverse viruses of marine archaea discovered using metagenomics.</title>
        <authorList>
            <person name="Zhou Y."/>
        </authorList>
    </citation>
    <scope>NUCLEOTIDE SEQUENCE [LARGE SCALE GENOMIC DNA]</scope>
    <source>
        <strain evidence="1">YSH_150918</strain>
    </source>
</reference>
<proteinExistence type="predicted"/>
<dbReference type="KEGG" id="vg:80545039"/>
<evidence type="ECO:0000313" key="2">
    <source>
        <dbReference type="Proteomes" id="UP001157002"/>
    </source>
</evidence>
<dbReference type="GeneID" id="80545039"/>
<dbReference type="RefSeq" id="YP_010806078.1">
    <property type="nucleotide sequence ID" value="NC_077214.1"/>
</dbReference>
<dbReference type="Proteomes" id="UP001157002">
    <property type="component" value="Segment"/>
</dbReference>
<protein>
    <submittedName>
        <fullName evidence="1">Uncharacterized protein</fullName>
    </submittedName>
</protein>
<dbReference type="EMBL" id="ON649702">
    <property type="protein sequence ID" value="UVF62484.1"/>
    <property type="molecule type" value="Genomic_DNA"/>
</dbReference>
<name>A0A976YF93_9CAUD</name>
<evidence type="ECO:0000313" key="1">
    <source>
        <dbReference type="EMBL" id="UVF62484.1"/>
    </source>
</evidence>
<accession>A0A976YF93</accession>
<sequence length="150" mass="17112">MSDWDNFKVEVNEFLKVNGEGELKNVIDAQLSFGETFEKERKAAMDSIKRILRGKEGSPFKRGQKSDLPARVRLNLDTVCNIVEENAIAFYVSNPVMAGVLFKHESSGGGIYEDANEYSSAMVKRIRKRLTKMYKKKKWDGDMNSLIPNR</sequence>
<keyword evidence="2" id="KW-1185">Reference proteome</keyword>
<organism evidence="1 2">
    <name type="scientific">Poseidoniales virus YSH_150918</name>
    <dbReference type="NCBI Taxonomy" id="3071324"/>
    <lineage>
        <taxon>Viruses</taxon>
        <taxon>Duplodnaviria</taxon>
        <taxon>Heunggongvirae</taxon>
        <taxon>Uroviricota</taxon>
        <taxon>Caudoviricetes</taxon>
        <taxon>Magrovirales</taxon>
        <taxon>Aoguangviridae</taxon>
        <taxon>Aobingvirus</taxon>
        <taxon>Aobingvirus yangshanense</taxon>
    </lineage>
</organism>